<dbReference type="AlphaFoldDB" id="A0AA45LDQ2"/>
<evidence type="ECO:0000256" key="4">
    <source>
        <dbReference type="ARBA" id="ARBA00023014"/>
    </source>
</evidence>
<dbReference type="SFLD" id="SFLDG01386">
    <property type="entry name" value="main_SPASM_domain-containing"/>
    <property type="match status" value="1"/>
</dbReference>
<evidence type="ECO:0000256" key="1">
    <source>
        <dbReference type="ARBA" id="ARBA00022691"/>
    </source>
</evidence>
<dbReference type="InterPro" id="IPR050377">
    <property type="entry name" value="Radical_SAM_PqqE_MftC-like"/>
</dbReference>
<dbReference type="PANTHER" id="PTHR11228">
    <property type="entry name" value="RADICAL SAM DOMAIN PROTEIN"/>
    <property type="match status" value="1"/>
</dbReference>
<feature type="domain" description="4Fe4S-binding SPASM" evidence="6">
    <location>
        <begin position="197"/>
        <end position="258"/>
    </location>
</feature>
<keyword evidence="1" id="KW-0949">S-adenosyl-L-methionine</keyword>
<reference evidence="7" key="1">
    <citation type="submission" date="2021-04" db="EMBL/GenBank/DDBJ databases">
        <title>Genomic sequence of Actinosynnema pretiosum subsp. pretiosum ATCC 31280 (C-14919).</title>
        <authorList>
            <person name="Bai L."/>
            <person name="Wang X."/>
            <person name="Xiao Y."/>
        </authorList>
    </citation>
    <scope>NUCLEOTIDE SEQUENCE</scope>
    <source>
        <strain evidence="7">ATCC 31280</strain>
    </source>
</reference>
<dbReference type="GO" id="GO:0051536">
    <property type="term" value="F:iron-sulfur cluster binding"/>
    <property type="evidence" value="ECO:0007669"/>
    <property type="project" value="UniProtKB-KW"/>
</dbReference>
<evidence type="ECO:0000259" key="6">
    <source>
        <dbReference type="Pfam" id="PF13186"/>
    </source>
</evidence>
<gene>
    <name evidence="7" type="ORF">KCV87_16090</name>
</gene>
<dbReference type="InterPro" id="IPR058240">
    <property type="entry name" value="rSAM_sf"/>
</dbReference>
<evidence type="ECO:0000259" key="5">
    <source>
        <dbReference type="Pfam" id="PF04055"/>
    </source>
</evidence>
<dbReference type="SUPFAM" id="SSF102114">
    <property type="entry name" value="Radical SAM enzymes"/>
    <property type="match status" value="1"/>
</dbReference>
<dbReference type="Gene3D" id="3.20.20.70">
    <property type="entry name" value="Aldolase class I"/>
    <property type="match status" value="1"/>
</dbReference>
<evidence type="ECO:0000256" key="2">
    <source>
        <dbReference type="ARBA" id="ARBA00022723"/>
    </source>
</evidence>
<proteinExistence type="predicted"/>
<protein>
    <submittedName>
        <fullName evidence="7">Radical SAM protein</fullName>
    </submittedName>
</protein>
<organism evidence="7 8">
    <name type="scientific">Actinosynnema pretiosum subsp. pretiosum</name>
    <dbReference type="NCBI Taxonomy" id="103721"/>
    <lineage>
        <taxon>Bacteria</taxon>
        <taxon>Bacillati</taxon>
        <taxon>Actinomycetota</taxon>
        <taxon>Actinomycetes</taxon>
        <taxon>Pseudonocardiales</taxon>
        <taxon>Pseudonocardiaceae</taxon>
        <taxon>Actinosynnema</taxon>
    </lineage>
</organism>
<dbReference type="Proteomes" id="UP000677152">
    <property type="component" value="Chromosome"/>
</dbReference>
<name>A0AA45LDQ2_9PSEU</name>
<dbReference type="Pfam" id="PF04055">
    <property type="entry name" value="Radical_SAM"/>
    <property type="match status" value="1"/>
</dbReference>
<dbReference type="SFLD" id="SFLDG01067">
    <property type="entry name" value="SPASM/twitch_domain_containing"/>
    <property type="match status" value="1"/>
</dbReference>
<dbReference type="Pfam" id="PF13186">
    <property type="entry name" value="SPASM"/>
    <property type="match status" value="1"/>
</dbReference>
<feature type="domain" description="Radical SAM core" evidence="5">
    <location>
        <begin position="10"/>
        <end position="156"/>
    </location>
</feature>
<dbReference type="SFLD" id="SFLDS00029">
    <property type="entry name" value="Radical_SAM"/>
    <property type="match status" value="1"/>
</dbReference>
<sequence>MNGISFLWLEITGKCQLQCLHCYAESGPSGTDGDMTAADWLSTIDQAADLGVEMVQFIGGEPTLHRSLPVFVNHALGRGMQVEVFSNLVRVAPHLWEVFAQPGVQLATSYYSDTPEEHERITKGRGSHLRTRNNIGEALNRSIQLRVGVIDLGDGQRVDQARGELAALGVTGEVRVDHLRQVGRGVRTLAPDVSQLCGHCGRGKAAVGPDGSVWPCVFSRWMPVGNVRRTPLADVLGGRGMADASTELDSQFSPRPCDPACGPSCSPACNPSCWPTGAGPCRPKGGCQPNYD</sequence>
<dbReference type="CDD" id="cd01335">
    <property type="entry name" value="Radical_SAM"/>
    <property type="match status" value="1"/>
</dbReference>
<keyword evidence="4" id="KW-0411">Iron-sulfur</keyword>
<accession>A0AA45LDQ2</accession>
<dbReference type="PANTHER" id="PTHR11228:SF7">
    <property type="entry name" value="PQQA PEPTIDE CYCLASE"/>
    <property type="match status" value="1"/>
</dbReference>
<evidence type="ECO:0000313" key="7">
    <source>
        <dbReference type="EMBL" id="QUF07405.1"/>
    </source>
</evidence>
<evidence type="ECO:0000256" key="3">
    <source>
        <dbReference type="ARBA" id="ARBA00023004"/>
    </source>
</evidence>
<evidence type="ECO:0000313" key="8">
    <source>
        <dbReference type="Proteomes" id="UP000677152"/>
    </source>
</evidence>
<dbReference type="EMBL" id="CP073249">
    <property type="protein sequence ID" value="QUF07405.1"/>
    <property type="molecule type" value="Genomic_DNA"/>
</dbReference>
<dbReference type="InterPro" id="IPR013785">
    <property type="entry name" value="Aldolase_TIM"/>
</dbReference>
<dbReference type="SFLD" id="SFLDF00365">
    <property type="entry name" value="thuricin_CD_(TrnCD-like)"/>
    <property type="match status" value="1"/>
</dbReference>
<keyword evidence="2" id="KW-0479">Metal-binding</keyword>
<dbReference type="InterPro" id="IPR023885">
    <property type="entry name" value="4Fe4S-binding_SPASM_dom"/>
</dbReference>
<dbReference type="InterPro" id="IPR007197">
    <property type="entry name" value="rSAM"/>
</dbReference>
<dbReference type="GO" id="GO:0046872">
    <property type="term" value="F:metal ion binding"/>
    <property type="evidence" value="ECO:0007669"/>
    <property type="project" value="UniProtKB-KW"/>
</dbReference>
<keyword evidence="3" id="KW-0408">Iron</keyword>
<dbReference type="SFLD" id="SFLDG01216">
    <property type="entry name" value="thioether_bond_formation_requi"/>
    <property type="match status" value="1"/>
</dbReference>
<dbReference type="GO" id="GO:0003824">
    <property type="term" value="F:catalytic activity"/>
    <property type="evidence" value="ECO:0007669"/>
    <property type="project" value="InterPro"/>
</dbReference>